<dbReference type="RefSeq" id="WP_054079677.1">
    <property type="nucleotide sequence ID" value="NZ_CP047260.1"/>
</dbReference>
<name>A0A8T8BXP7_PSEYM</name>
<reference evidence="2 3" key="1">
    <citation type="journal article" date="2011" name="PLoS Pathog.">
        <title>Dynamic evolution of pathogenicity revealed by sequencing and comparative genomics of 19 Pseudomonas syringae isolates.</title>
        <authorList>
            <person name="Baltrus D.A."/>
            <person name="Nishimura M.T."/>
            <person name="Romanchuk A."/>
            <person name="Chang J.H."/>
            <person name="Mukhtar M.S."/>
            <person name="Cherkis K."/>
            <person name="Roach J."/>
            <person name="Grant S.R."/>
            <person name="Jones C.D."/>
            <person name="Dangl J.L."/>
        </authorList>
    </citation>
    <scope>NUCLEOTIDE SEQUENCE [LARGE SCALE GENOMIC DNA]</scope>
    <source>
        <strain evidence="2 3">ES4326</strain>
    </source>
</reference>
<gene>
    <name evidence="2" type="ORF">PMA4326_003335</name>
</gene>
<organism evidence="2 3">
    <name type="scientific">Pseudomonas syringae pv. maculicola str. ES4326</name>
    <dbReference type="NCBI Taxonomy" id="629265"/>
    <lineage>
        <taxon>Bacteria</taxon>
        <taxon>Pseudomonadati</taxon>
        <taxon>Pseudomonadota</taxon>
        <taxon>Gammaproteobacteria</taxon>
        <taxon>Pseudomonadales</taxon>
        <taxon>Pseudomonadaceae</taxon>
        <taxon>Pseudomonas</taxon>
    </lineage>
</organism>
<protein>
    <submittedName>
        <fullName evidence="2">Uncharacterized protein</fullName>
    </submittedName>
</protein>
<evidence type="ECO:0000313" key="3">
    <source>
        <dbReference type="Proteomes" id="UP000003811"/>
    </source>
</evidence>
<sequence>MDTLLEVPLQLYVALCVVLVVAIAVLVGTVLWTNLWEHRLGRNVAYSQSIRIGKIQYARFERMEPMSDEELRDWGLRLLSASPDPTRLVSYGIDPVTIVKAQHDPESLSELRRFAGVGTSNRQNQTKNLFDPKGDARLIERIQELLEGHLDDADAQP</sequence>
<dbReference type="Proteomes" id="UP000003811">
    <property type="component" value="Chromosome"/>
</dbReference>
<proteinExistence type="predicted"/>
<evidence type="ECO:0000256" key="1">
    <source>
        <dbReference type="SAM" id="Phobius"/>
    </source>
</evidence>
<dbReference type="GeneID" id="64464850"/>
<evidence type="ECO:0000313" key="2">
    <source>
        <dbReference type="EMBL" id="QHE95753.1"/>
    </source>
</evidence>
<dbReference type="AlphaFoldDB" id="A0A8T8BXP7"/>
<keyword evidence="1" id="KW-0812">Transmembrane</keyword>
<accession>A0A8T8BXP7</accession>
<keyword evidence="1" id="KW-1133">Transmembrane helix</keyword>
<keyword evidence="1" id="KW-0472">Membrane</keyword>
<dbReference type="EMBL" id="CP047260">
    <property type="protein sequence ID" value="QHE95753.1"/>
    <property type="molecule type" value="Genomic_DNA"/>
</dbReference>
<feature type="transmembrane region" description="Helical" evidence="1">
    <location>
        <begin position="12"/>
        <end position="32"/>
    </location>
</feature>